<gene>
    <name evidence="3" type="ORF">ACFO0K_03075</name>
</gene>
<name>A0ABV8XSU3_9MICC</name>
<feature type="compositionally biased region" description="Low complexity" evidence="1">
    <location>
        <begin position="35"/>
        <end position="61"/>
    </location>
</feature>
<reference evidence="4" key="1">
    <citation type="journal article" date="2019" name="Int. J. Syst. Evol. Microbiol.">
        <title>The Global Catalogue of Microorganisms (GCM) 10K type strain sequencing project: providing services to taxonomists for standard genome sequencing and annotation.</title>
        <authorList>
            <consortium name="The Broad Institute Genomics Platform"/>
            <consortium name="The Broad Institute Genome Sequencing Center for Infectious Disease"/>
            <person name="Wu L."/>
            <person name="Ma J."/>
        </authorList>
    </citation>
    <scope>NUCLEOTIDE SEQUENCE [LARGE SCALE GENOMIC DNA]</scope>
    <source>
        <strain evidence="4">CGMCC 1.12125</strain>
    </source>
</reference>
<keyword evidence="2" id="KW-0472">Membrane</keyword>
<evidence type="ECO:0000256" key="1">
    <source>
        <dbReference type="SAM" id="MobiDB-lite"/>
    </source>
</evidence>
<comment type="caution">
    <text evidence="3">The sequence shown here is derived from an EMBL/GenBank/DDBJ whole genome shotgun (WGS) entry which is preliminary data.</text>
</comment>
<feature type="compositionally biased region" description="Basic and acidic residues" evidence="1">
    <location>
        <begin position="1"/>
        <end position="26"/>
    </location>
</feature>
<feature type="transmembrane region" description="Helical" evidence="2">
    <location>
        <begin position="195"/>
        <end position="214"/>
    </location>
</feature>
<accession>A0ABV8XSU3</accession>
<feature type="compositionally biased region" description="Low complexity" evidence="1">
    <location>
        <begin position="69"/>
        <end position="88"/>
    </location>
</feature>
<organism evidence="3 4">
    <name type="scientific">Citricoccus alkalitolerans</name>
    <dbReference type="NCBI Taxonomy" id="246603"/>
    <lineage>
        <taxon>Bacteria</taxon>
        <taxon>Bacillati</taxon>
        <taxon>Actinomycetota</taxon>
        <taxon>Actinomycetes</taxon>
        <taxon>Micrococcales</taxon>
        <taxon>Micrococcaceae</taxon>
        <taxon>Citricoccus</taxon>
    </lineage>
</organism>
<keyword evidence="2" id="KW-1133">Transmembrane helix</keyword>
<proteinExistence type="predicted"/>
<protein>
    <recommendedName>
        <fullName evidence="5">DUF4064 domain-containing protein</fullName>
    </recommendedName>
</protein>
<evidence type="ECO:0008006" key="5">
    <source>
        <dbReference type="Google" id="ProtNLM"/>
    </source>
</evidence>
<sequence>MNEQHPEHPEQPDEPQKPGQPRDDRPQYGIRLTPEQQAEHQAQLSQAQQERQERQAQQGQQPAPPYGQPPQGQSPYGQPPQGQTPQGQNAYGQAPYGQPPNGYSPYGQPSVNQPGPEYGYPGQGVPQQLGPITRPSTIDRSYWLILAAGLAFLVIELFSLFSPNMGLTPEMLDLYQEQMDAAGLSIEMGSFLESVRIFAVVFTALLVVLYWLIATGIRRGSNVARIFGTIFAVLSLTSAFGPGLIYVALGVAGIVFAYLRPSSEYLRAKAWEKAMRR</sequence>
<feature type="transmembrane region" description="Helical" evidence="2">
    <location>
        <begin position="226"/>
        <end position="259"/>
    </location>
</feature>
<keyword evidence="2" id="KW-0812">Transmembrane</keyword>
<keyword evidence="4" id="KW-1185">Reference proteome</keyword>
<evidence type="ECO:0000256" key="2">
    <source>
        <dbReference type="SAM" id="Phobius"/>
    </source>
</evidence>
<feature type="compositionally biased region" description="Low complexity" evidence="1">
    <location>
        <begin position="113"/>
        <end position="131"/>
    </location>
</feature>
<feature type="transmembrane region" description="Helical" evidence="2">
    <location>
        <begin position="142"/>
        <end position="161"/>
    </location>
</feature>
<evidence type="ECO:0000313" key="3">
    <source>
        <dbReference type="EMBL" id="MFC4428659.1"/>
    </source>
</evidence>
<dbReference type="RefSeq" id="WP_344229708.1">
    <property type="nucleotide sequence ID" value="NZ_BAAALH010000002.1"/>
</dbReference>
<dbReference type="Proteomes" id="UP001595965">
    <property type="component" value="Unassembled WGS sequence"/>
</dbReference>
<feature type="region of interest" description="Disordered" evidence="1">
    <location>
        <begin position="1"/>
        <end position="131"/>
    </location>
</feature>
<evidence type="ECO:0000313" key="4">
    <source>
        <dbReference type="Proteomes" id="UP001595965"/>
    </source>
</evidence>
<dbReference type="EMBL" id="JBHSEN010000001">
    <property type="protein sequence ID" value="MFC4428659.1"/>
    <property type="molecule type" value="Genomic_DNA"/>
</dbReference>